<dbReference type="EMBL" id="LR743508">
    <property type="protein sequence ID" value="CAA2109386.1"/>
    <property type="molecule type" value="Genomic_DNA"/>
</dbReference>
<evidence type="ECO:0000259" key="2">
    <source>
        <dbReference type="Pfam" id="PF13193"/>
    </source>
</evidence>
<dbReference type="Pfam" id="PF13193">
    <property type="entry name" value="AMP-binding_C"/>
    <property type="match status" value="1"/>
</dbReference>
<feature type="domain" description="AMP-binding enzyme C-terminal" evidence="2">
    <location>
        <begin position="418"/>
        <end position="492"/>
    </location>
</feature>
<organism evidence="3">
    <name type="scientific">Variovorax paradoxus</name>
    <dbReference type="NCBI Taxonomy" id="34073"/>
    <lineage>
        <taxon>Bacteria</taxon>
        <taxon>Pseudomonadati</taxon>
        <taxon>Pseudomonadota</taxon>
        <taxon>Betaproteobacteria</taxon>
        <taxon>Burkholderiales</taxon>
        <taxon>Comamonadaceae</taxon>
        <taxon>Variovorax</taxon>
    </lineage>
</organism>
<dbReference type="Gene3D" id="3.30.300.30">
    <property type="match status" value="1"/>
</dbReference>
<sequence length="515" mass="56418">MRPIDFLLRSARRHPDKIAVSGPEGEIGYAELLARTEALATAFQALVPDPRGRIAICAGNHISHVVALFATLLAGRIWVPLNPRAGKAELGRIVEFTEAALVVAEAGLEDKVAGTTARRIRYVPQDAAHAAQGTVCELGALVAEYRGRKPETVRHDLGETQAIKFTGGTTGAPKGVMQSYRAWNTTIVSIMHAMRLDENERYLAVASITHGTSTFLLPVLGCGGTVLLPTSTRPRDVLDQLEHDRVTAVFMPPTLIYSLLEDETARTRDWSALRHFVYAAAPMRRDKILEAQQVFGHVETGYGQTEAPAIISYMPVQDLVDARNLDSVGRAALMTEIAIMDADGRLLPTGETGEVVVRGDLLMSGYWKQPEKTAETFHDGWLRTGDGGYLDERGFLFLKDRVRDMIITGGFNVYPTDVENALGQHPAVYDCAVIGIDDDKWGEAVHAAVQLRAGGQATQEELVAWVRARLDPVKTPKAVHFFEQLPRTANGKVSKKDARADIVRRMQETPTKTTP</sequence>
<dbReference type="InterPro" id="IPR042099">
    <property type="entry name" value="ANL_N_sf"/>
</dbReference>
<evidence type="ECO:0000259" key="1">
    <source>
        <dbReference type="Pfam" id="PF00501"/>
    </source>
</evidence>
<dbReference type="InterPro" id="IPR045851">
    <property type="entry name" value="AMP-bd_C_sf"/>
</dbReference>
<dbReference type="EC" id="6.2.1.3" evidence="3"/>
<dbReference type="PROSITE" id="PS00455">
    <property type="entry name" value="AMP_BINDING"/>
    <property type="match status" value="1"/>
</dbReference>
<dbReference type="PANTHER" id="PTHR43767">
    <property type="entry name" value="LONG-CHAIN-FATTY-ACID--COA LIGASE"/>
    <property type="match status" value="1"/>
</dbReference>
<accession>A0A679JDB7</accession>
<dbReference type="InterPro" id="IPR025110">
    <property type="entry name" value="AMP-bd_C"/>
</dbReference>
<reference evidence="3" key="1">
    <citation type="submission" date="2019-12" db="EMBL/GenBank/DDBJ databases">
        <authorList>
            <person name="Cremers G."/>
        </authorList>
    </citation>
    <scope>NUCLEOTIDE SEQUENCE</scope>
    <source>
        <strain evidence="3">Vvax</strain>
    </source>
</reference>
<keyword evidence="3" id="KW-0436">Ligase</keyword>
<dbReference type="InterPro" id="IPR020845">
    <property type="entry name" value="AMP-binding_CS"/>
</dbReference>
<dbReference type="GO" id="GO:0004467">
    <property type="term" value="F:long-chain fatty acid-CoA ligase activity"/>
    <property type="evidence" value="ECO:0007669"/>
    <property type="project" value="UniProtKB-EC"/>
</dbReference>
<gene>
    <name evidence="3" type="primary">lcfB_8</name>
    <name evidence="3" type="ORF">VVAX_05657</name>
</gene>
<dbReference type="SUPFAM" id="SSF56801">
    <property type="entry name" value="Acetyl-CoA synthetase-like"/>
    <property type="match status" value="1"/>
</dbReference>
<proteinExistence type="predicted"/>
<dbReference type="Gene3D" id="3.40.50.12780">
    <property type="entry name" value="N-terminal domain of ligase-like"/>
    <property type="match status" value="1"/>
</dbReference>
<dbReference type="RefSeq" id="WP_339093340.1">
    <property type="nucleotide sequence ID" value="NZ_LR743508.1"/>
</dbReference>
<dbReference type="PANTHER" id="PTHR43767:SF7">
    <property type="entry name" value="MEDIUM_LONG-CHAIN-FATTY-ACID--COA LIGASE FADD8"/>
    <property type="match status" value="1"/>
</dbReference>
<dbReference type="Pfam" id="PF00501">
    <property type="entry name" value="AMP-binding"/>
    <property type="match status" value="1"/>
</dbReference>
<feature type="domain" description="AMP-dependent synthetase/ligase" evidence="1">
    <location>
        <begin position="9"/>
        <end position="367"/>
    </location>
</feature>
<name>A0A679JDB7_VARPD</name>
<evidence type="ECO:0000313" key="3">
    <source>
        <dbReference type="EMBL" id="CAA2109386.1"/>
    </source>
</evidence>
<dbReference type="AlphaFoldDB" id="A0A679JDB7"/>
<dbReference type="InterPro" id="IPR000873">
    <property type="entry name" value="AMP-dep_synth/lig_dom"/>
</dbReference>
<dbReference type="InterPro" id="IPR050237">
    <property type="entry name" value="ATP-dep_AMP-bd_enzyme"/>
</dbReference>
<protein>
    <submittedName>
        <fullName evidence="3">Long-chain-fatty-acid--CoA ligase</fullName>
        <ecNumber evidence="3">6.2.1.3</ecNumber>
    </submittedName>
</protein>